<feature type="transmembrane region" description="Helical" evidence="6">
    <location>
        <begin position="176"/>
        <end position="199"/>
    </location>
</feature>
<comment type="caution">
    <text evidence="8">The sequence shown here is derived from an EMBL/GenBank/DDBJ whole genome shotgun (WGS) entry which is preliminary data.</text>
</comment>
<dbReference type="SUPFAM" id="SSF103481">
    <property type="entry name" value="Multidrug resistance efflux transporter EmrE"/>
    <property type="match status" value="2"/>
</dbReference>
<evidence type="ECO:0000313" key="9">
    <source>
        <dbReference type="Proteomes" id="UP000681075"/>
    </source>
</evidence>
<dbReference type="EMBL" id="BOPV01000001">
    <property type="protein sequence ID" value="GIL39277.1"/>
    <property type="molecule type" value="Genomic_DNA"/>
</dbReference>
<feature type="transmembrane region" description="Helical" evidence="6">
    <location>
        <begin position="243"/>
        <end position="261"/>
    </location>
</feature>
<dbReference type="PANTHER" id="PTHR32322:SF2">
    <property type="entry name" value="EAMA DOMAIN-CONTAINING PROTEIN"/>
    <property type="match status" value="1"/>
</dbReference>
<dbReference type="InterPro" id="IPR000620">
    <property type="entry name" value="EamA_dom"/>
</dbReference>
<dbReference type="PANTHER" id="PTHR32322">
    <property type="entry name" value="INNER MEMBRANE TRANSPORTER"/>
    <property type="match status" value="1"/>
</dbReference>
<feature type="transmembrane region" description="Helical" evidence="6">
    <location>
        <begin position="267"/>
        <end position="286"/>
    </location>
</feature>
<keyword evidence="5 6" id="KW-0472">Membrane</keyword>
<feature type="transmembrane region" description="Helical" evidence="6">
    <location>
        <begin position="211"/>
        <end position="236"/>
    </location>
</feature>
<dbReference type="InterPro" id="IPR037185">
    <property type="entry name" value="EmrE-like"/>
</dbReference>
<sequence>MNIFLYASIVLVWGSTWLAIKFQLGDVPASVSVCWRFALAAMAMALWCTARGQSLRLSRGQHARLALLGSLMFCGNYELVYEAERYLTSGLVALIFSLLPLFNIVLAALLLRRPLPMRALLGACVGVTGVVITFWPDIVAFDLAKTGSVGLVIAVGGTLLASLGNMVAIRNSEHGVPVLPGTAIAMAYGALCCAVLVVIRGDRFVIDLSTPYLLSLAYLALFGSVVAFGCYLTLLGRIGIERAAYSALLIPIVALIISHFFEGYEWGARLSFGLLFALGGNAITLMKSPLRKRAAAAVPAGGAA</sequence>
<feature type="transmembrane region" description="Helical" evidence="6">
    <location>
        <begin position="148"/>
        <end position="169"/>
    </location>
</feature>
<evidence type="ECO:0000256" key="1">
    <source>
        <dbReference type="ARBA" id="ARBA00004141"/>
    </source>
</evidence>
<dbReference type="GO" id="GO:0016020">
    <property type="term" value="C:membrane"/>
    <property type="evidence" value="ECO:0007669"/>
    <property type="project" value="UniProtKB-SubCell"/>
</dbReference>
<dbReference type="Proteomes" id="UP000681075">
    <property type="component" value="Unassembled WGS sequence"/>
</dbReference>
<evidence type="ECO:0000259" key="7">
    <source>
        <dbReference type="Pfam" id="PF00892"/>
    </source>
</evidence>
<dbReference type="RefSeq" id="WP_420242383.1">
    <property type="nucleotide sequence ID" value="NZ_BOPV01000001.1"/>
</dbReference>
<evidence type="ECO:0000256" key="3">
    <source>
        <dbReference type="ARBA" id="ARBA00022692"/>
    </source>
</evidence>
<keyword evidence="3 6" id="KW-0812">Transmembrane</keyword>
<dbReference type="InterPro" id="IPR050638">
    <property type="entry name" value="AA-Vitamin_Transporters"/>
</dbReference>
<feature type="transmembrane region" description="Helical" evidence="6">
    <location>
        <begin position="118"/>
        <end position="136"/>
    </location>
</feature>
<reference evidence="8" key="1">
    <citation type="submission" date="2021-02" db="EMBL/GenBank/DDBJ databases">
        <title>Genome sequence of Rhodospirillales sp. strain TMPK1 isolated from soil.</title>
        <authorList>
            <person name="Nakai R."/>
            <person name="Kusada H."/>
            <person name="Tamaki H."/>
        </authorList>
    </citation>
    <scope>NUCLEOTIDE SEQUENCE</scope>
    <source>
        <strain evidence="8">TMPK1</strain>
    </source>
</reference>
<feature type="transmembrane region" description="Helical" evidence="6">
    <location>
        <begin position="62"/>
        <end position="80"/>
    </location>
</feature>
<proteinExistence type="inferred from homology"/>
<feature type="domain" description="EamA" evidence="7">
    <location>
        <begin position="3"/>
        <end position="134"/>
    </location>
</feature>
<feature type="transmembrane region" description="Helical" evidence="6">
    <location>
        <begin position="86"/>
        <end position="111"/>
    </location>
</feature>
<comment type="subcellular location">
    <subcellularLocation>
        <location evidence="1">Membrane</location>
        <topology evidence="1">Multi-pass membrane protein</topology>
    </subcellularLocation>
</comment>
<name>A0A8S8XDA3_9PROT</name>
<evidence type="ECO:0000256" key="6">
    <source>
        <dbReference type="SAM" id="Phobius"/>
    </source>
</evidence>
<evidence type="ECO:0000313" key="8">
    <source>
        <dbReference type="EMBL" id="GIL39277.1"/>
    </source>
</evidence>
<keyword evidence="4 6" id="KW-1133">Transmembrane helix</keyword>
<feature type="transmembrane region" description="Helical" evidence="6">
    <location>
        <begin position="28"/>
        <end position="50"/>
    </location>
</feature>
<dbReference type="Pfam" id="PF00892">
    <property type="entry name" value="EamA"/>
    <property type="match status" value="2"/>
</dbReference>
<evidence type="ECO:0000256" key="5">
    <source>
        <dbReference type="ARBA" id="ARBA00023136"/>
    </source>
</evidence>
<gene>
    <name evidence="8" type="ORF">TMPK1_15140</name>
</gene>
<feature type="domain" description="EamA" evidence="7">
    <location>
        <begin position="150"/>
        <end position="285"/>
    </location>
</feature>
<organism evidence="8 9">
    <name type="scientific">Roseiterribacter gracilis</name>
    <dbReference type="NCBI Taxonomy" id="2812848"/>
    <lineage>
        <taxon>Bacteria</taxon>
        <taxon>Pseudomonadati</taxon>
        <taxon>Pseudomonadota</taxon>
        <taxon>Alphaproteobacteria</taxon>
        <taxon>Rhodospirillales</taxon>
        <taxon>Roseiterribacteraceae</taxon>
        <taxon>Roseiterribacter</taxon>
    </lineage>
</organism>
<evidence type="ECO:0000256" key="2">
    <source>
        <dbReference type="ARBA" id="ARBA00007362"/>
    </source>
</evidence>
<comment type="similarity">
    <text evidence="2">Belongs to the EamA transporter family.</text>
</comment>
<protein>
    <recommendedName>
        <fullName evidence="7">EamA domain-containing protein</fullName>
    </recommendedName>
</protein>
<evidence type="ECO:0000256" key="4">
    <source>
        <dbReference type="ARBA" id="ARBA00022989"/>
    </source>
</evidence>
<dbReference type="AlphaFoldDB" id="A0A8S8XDA3"/>
<keyword evidence="9" id="KW-1185">Reference proteome</keyword>
<accession>A0A8S8XDA3</accession>